<keyword evidence="2" id="KW-0282">Flagellum</keyword>
<feature type="coiled-coil region" evidence="1">
    <location>
        <begin position="56"/>
        <end position="90"/>
    </location>
</feature>
<dbReference type="AlphaFoldDB" id="A0A1T4LDZ7"/>
<evidence type="ECO:0000313" key="3">
    <source>
        <dbReference type="Proteomes" id="UP000196365"/>
    </source>
</evidence>
<proteinExistence type="predicted"/>
<gene>
    <name evidence="2" type="ORF">SAMN02745973_00909</name>
</gene>
<sequence length="130" mass="14956">MSFRIHTDYLQSFNQVESRAVDNEKGKKIKSSFQDVFDEQLQKYQEGIKISSHASKRLAQRNITLSKRDLQTLEEAMDQAEKKGAKESLMLYKDTAFIASIKNRTLITAMDPKNSKEHIFTNIDSAIIIK</sequence>
<dbReference type="RefSeq" id="WP_087678384.1">
    <property type="nucleotide sequence ID" value="NZ_FUWV01000004.1"/>
</dbReference>
<protein>
    <submittedName>
        <fullName evidence="2">Flagellar operon protein</fullName>
    </submittedName>
</protein>
<accession>A0A1T4LDZ7</accession>
<reference evidence="2 3" key="1">
    <citation type="submission" date="2017-02" db="EMBL/GenBank/DDBJ databases">
        <authorList>
            <person name="Peterson S.W."/>
        </authorList>
    </citation>
    <scope>NUCLEOTIDE SEQUENCE [LARGE SCALE GENOMIC DNA]</scope>
    <source>
        <strain evidence="2 3">DSM 15102</strain>
    </source>
</reference>
<dbReference type="EMBL" id="FUWV01000004">
    <property type="protein sequence ID" value="SJZ52788.1"/>
    <property type="molecule type" value="Genomic_DNA"/>
</dbReference>
<keyword evidence="2" id="KW-0969">Cilium</keyword>
<keyword evidence="3" id="KW-1185">Reference proteome</keyword>
<dbReference type="NCBIfam" id="TIGR02530">
    <property type="entry name" value="flg_new"/>
    <property type="match status" value="1"/>
</dbReference>
<keyword evidence="2" id="KW-0966">Cell projection</keyword>
<keyword evidence="1" id="KW-0175">Coiled coil</keyword>
<evidence type="ECO:0000313" key="2">
    <source>
        <dbReference type="EMBL" id="SJZ52788.1"/>
    </source>
</evidence>
<dbReference type="InterPro" id="IPR013367">
    <property type="entry name" value="Flagellar_put"/>
</dbReference>
<dbReference type="Pfam" id="PF12611">
    <property type="entry name" value="Flagellar_put"/>
    <property type="match status" value="1"/>
</dbReference>
<dbReference type="OrthoDB" id="165650at2"/>
<dbReference type="Proteomes" id="UP000196365">
    <property type="component" value="Unassembled WGS sequence"/>
</dbReference>
<evidence type="ECO:0000256" key="1">
    <source>
        <dbReference type="SAM" id="Coils"/>
    </source>
</evidence>
<name>A0A1T4LDZ7_9FIRM</name>
<organism evidence="2 3">
    <name type="scientific">Garciella nitratireducens DSM 15102</name>
    <dbReference type="NCBI Taxonomy" id="1121911"/>
    <lineage>
        <taxon>Bacteria</taxon>
        <taxon>Bacillati</taxon>
        <taxon>Bacillota</taxon>
        <taxon>Clostridia</taxon>
        <taxon>Eubacteriales</taxon>
        <taxon>Eubacteriaceae</taxon>
        <taxon>Garciella</taxon>
    </lineage>
</organism>